<organism evidence="3 4">
    <name type="scientific">Brevibacterium sediminis</name>
    <dbReference type="NCBI Taxonomy" id="1857024"/>
    <lineage>
        <taxon>Bacteria</taxon>
        <taxon>Bacillati</taxon>
        <taxon>Actinomycetota</taxon>
        <taxon>Actinomycetes</taxon>
        <taxon>Micrococcales</taxon>
        <taxon>Brevibacteriaceae</taxon>
        <taxon>Brevibacterium</taxon>
    </lineage>
</organism>
<dbReference type="PANTHER" id="PTHR36836">
    <property type="entry name" value="COLANIC ACID BIOSYNTHESIS PROTEIN WCAK"/>
    <property type="match status" value="1"/>
</dbReference>
<feature type="region of interest" description="Disordered" evidence="1">
    <location>
        <begin position="211"/>
        <end position="237"/>
    </location>
</feature>
<feature type="domain" description="Polysaccharide pyruvyl transferase" evidence="2">
    <location>
        <begin position="316"/>
        <end position="354"/>
    </location>
</feature>
<dbReference type="Proteomes" id="UP000314223">
    <property type="component" value="Unassembled WGS sequence"/>
</dbReference>
<evidence type="ECO:0000313" key="3">
    <source>
        <dbReference type="EMBL" id="TNM55186.1"/>
    </source>
</evidence>
<evidence type="ECO:0000256" key="1">
    <source>
        <dbReference type="SAM" id="MobiDB-lite"/>
    </source>
</evidence>
<sequence>MSPTRILLLTNRDSDNVGDQIIEATVISIVKGVMKNLGFTADDFVISSRAAGIISKRYMKTSDEELLKPARDAISTADLIIFGGAPLFNYKYQNFYLRTIRTLELAQEYGVPVIFSSIGVEAFDSTNKKCIALKEALAVPVVRQITTRDDVESLRKYVEGTDIPVAHVADPAVLADIVYRKKPEPAPAPKPVPSIPVRAKRKLKRILRRVAASAKPSEAESAPVMSNSKPTESTVAETKPKRIGLVVTRAGIFADNGIEFSESDQRRFWLDTMAMLEERGYDYKLFTTGHFSDEVFLDSLVKDKGIPASRAAVTVNTPDELLRELRACDGVIAYRLHASITSFALGIPSVGLSWNFKVPYFYDSVGYPERAIESERWTAAEVVPVIETAMAEGVQKDYEFLKSVYDTLFAGIGSVVAPESGAEPFAFDDLWDGLPRQVAIGPKGYRERVNRKFRRTYENYQKLALKAQKA</sequence>
<dbReference type="AlphaFoldDB" id="A0A5C4X2T0"/>
<dbReference type="Pfam" id="PF04230">
    <property type="entry name" value="PS_pyruv_trans"/>
    <property type="match status" value="2"/>
</dbReference>
<gene>
    <name evidence="3" type="ORF">FHQ09_08135</name>
</gene>
<dbReference type="GO" id="GO:0016740">
    <property type="term" value="F:transferase activity"/>
    <property type="evidence" value="ECO:0007669"/>
    <property type="project" value="UniProtKB-KW"/>
</dbReference>
<feature type="domain" description="Polysaccharide pyruvyl transferase" evidence="2">
    <location>
        <begin position="54"/>
        <end position="208"/>
    </location>
</feature>
<dbReference type="InterPro" id="IPR007345">
    <property type="entry name" value="Polysacch_pyruvyl_Trfase"/>
</dbReference>
<evidence type="ECO:0000313" key="4">
    <source>
        <dbReference type="Proteomes" id="UP000314223"/>
    </source>
</evidence>
<accession>A0A5C4X2T0</accession>
<dbReference type="PANTHER" id="PTHR36836:SF1">
    <property type="entry name" value="COLANIC ACID BIOSYNTHESIS PROTEIN WCAK"/>
    <property type="match status" value="1"/>
</dbReference>
<proteinExistence type="predicted"/>
<comment type="caution">
    <text evidence="3">The sequence shown here is derived from an EMBL/GenBank/DDBJ whole genome shotgun (WGS) entry which is preliminary data.</text>
</comment>
<reference evidence="3 4" key="1">
    <citation type="submission" date="2019-06" db="EMBL/GenBank/DDBJ databases">
        <authorList>
            <person name="Mardanova A.M."/>
            <person name="Pudova D.S."/>
            <person name="Shagimardanova E.I."/>
            <person name="Gogoleva N.E."/>
            <person name="Lutfullin M.T."/>
            <person name="Hadieva G.F."/>
            <person name="Sharipova M.R."/>
        </authorList>
    </citation>
    <scope>NUCLEOTIDE SEQUENCE [LARGE SCALE GENOMIC DNA]</scope>
    <source>
        <strain evidence="3 4">MG-1</strain>
    </source>
</reference>
<feature type="compositionally biased region" description="Polar residues" evidence="1">
    <location>
        <begin position="224"/>
        <end position="236"/>
    </location>
</feature>
<protein>
    <submittedName>
        <fullName evidence="3">Polysaccharide pyruvyl transferase family protein</fullName>
    </submittedName>
</protein>
<dbReference type="EMBL" id="VDMQ01000004">
    <property type="protein sequence ID" value="TNM55186.1"/>
    <property type="molecule type" value="Genomic_DNA"/>
</dbReference>
<feature type="compositionally biased region" description="Low complexity" evidence="1">
    <location>
        <begin position="211"/>
        <end position="223"/>
    </location>
</feature>
<name>A0A5C4X2T0_9MICO</name>
<evidence type="ECO:0000259" key="2">
    <source>
        <dbReference type="Pfam" id="PF04230"/>
    </source>
</evidence>
<keyword evidence="3" id="KW-0808">Transferase</keyword>